<sequence>MQVGSQRVASARLDDVLHVDNDELPAIKPFGDLETLLVGKLSASGIFAYDAVFKLNCFNLENREELAPYITALDDDGLWWMLRTADVVTDDGSVPIFVRLLCSRIVKLKVRLDSLTGVVTEALMAKTSFATYPHR</sequence>
<keyword evidence="2" id="KW-1185">Reference proteome</keyword>
<dbReference type="OMA" id="WMLRTAD"/>
<dbReference type="RefSeq" id="XP_012198799.1">
    <property type="nucleotide sequence ID" value="XM_012343409.1"/>
</dbReference>
<evidence type="ECO:0000313" key="1">
    <source>
        <dbReference type="EMBL" id="KDO30584.1"/>
    </source>
</evidence>
<evidence type="ECO:0000313" key="2">
    <source>
        <dbReference type="Proteomes" id="UP000030745"/>
    </source>
</evidence>
<name>A0A067CIM7_SAPPC</name>
<reference evidence="1 2" key="1">
    <citation type="journal article" date="2013" name="PLoS Genet.">
        <title>Distinctive expansion of potential virulence genes in the genome of the oomycete fish pathogen Saprolegnia parasitica.</title>
        <authorList>
            <person name="Jiang R.H."/>
            <person name="de Bruijn I."/>
            <person name="Haas B.J."/>
            <person name="Belmonte R."/>
            <person name="Lobach L."/>
            <person name="Christie J."/>
            <person name="van den Ackerveken G."/>
            <person name="Bottin A."/>
            <person name="Bulone V."/>
            <person name="Diaz-Moreno S.M."/>
            <person name="Dumas B."/>
            <person name="Fan L."/>
            <person name="Gaulin E."/>
            <person name="Govers F."/>
            <person name="Grenville-Briggs L.J."/>
            <person name="Horner N.R."/>
            <person name="Levin J.Z."/>
            <person name="Mammella M."/>
            <person name="Meijer H.J."/>
            <person name="Morris P."/>
            <person name="Nusbaum C."/>
            <person name="Oome S."/>
            <person name="Phillips A.J."/>
            <person name="van Rooyen D."/>
            <person name="Rzeszutek E."/>
            <person name="Saraiva M."/>
            <person name="Secombes C.J."/>
            <person name="Seidl M.F."/>
            <person name="Snel B."/>
            <person name="Stassen J.H."/>
            <person name="Sykes S."/>
            <person name="Tripathy S."/>
            <person name="van den Berg H."/>
            <person name="Vega-Arreguin J.C."/>
            <person name="Wawra S."/>
            <person name="Young S.K."/>
            <person name="Zeng Q."/>
            <person name="Dieguez-Uribeondo J."/>
            <person name="Russ C."/>
            <person name="Tyler B.M."/>
            <person name="van West P."/>
        </authorList>
    </citation>
    <scope>NUCLEOTIDE SEQUENCE [LARGE SCALE GENOMIC DNA]</scope>
    <source>
        <strain evidence="1 2">CBS 223.65</strain>
    </source>
</reference>
<dbReference type="KEGG" id="spar:SPRG_04485"/>
<proteinExistence type="predicted"/>
<dbReference type="Proteomes" id="UP000030745">
    <property type="component" value="Unassembled WGS sequence"/>
</dbReference>
<dbReference type="OrthoDB" id="10388684at2759"/>
<dbReference type="GeneID" id="24126928"/>
<protein>
    <submittedName>
        <fullName evidence="1">Uncharacterized protein</fullName>
    </submittedName>
</protein>
<dbReference type="VEuPathDB" id="FungiDB:SPRG_04485"/>
<dbReference type="EMBL" id="KK583201">
    <property type="protein sequence ID" value="KDO30584.1"/>
    <property type="molecule type" value="Genomic_DNA"/>
</dbReference>
<dbReference type="AlphaFoldDB" id="A0A067CIM7"/>
<gene>
    <name evidence="1" type="ORF">SPRG_04485</name>
</gene>
<organism evidence="1 2">
    <name type="scientific">Saprolegnia parasitica (strain CBS 223.65)</name>
    <dbReference type="NCBI Taxonomy" id="695850"/>
    <lineage>
        <taxon>Eukaryota</taxon>
        <taxon>Sar</taxon>
        <taxon>Stramenopiles</taxon>
        <taxon>Oomycota</taxon>
        <taxon>Saprolegniomycetes</taxon>
        <taxon>Saprolegniales</taxon>
        <taxon>Saprolegniaceae</taxon>
        <taxon>Saprolegnia</taxon>
    </lineage>
</organism>
<accession>A0A067CIM7</accession>